<gene>
    <name evidence="4" type="ORF">H920_07015</name>
</gene>
<dbReference type="Proteomes" id="UP000028990">
    <property type="component" value="Unassembled WGS sequence"/>
</dbReference>
<protein>
    <submittedName>
        <fullName evidence="4">PRAME family member 20/21</fullName>
    </submittedName>
</protein>
<evidence type="ECO:0000313" key="4">
    <source>
        <dbReference type="EMBL" id="KFO31629.1"/>
    </source>
</evidence>
<name>A0A091DHN1_FUKDA</name>
<sequence length="1052" mass="120730">MSTQSPRTLYELTKQSLLSSKTLASAALHDLPTLIFHELFVEAFLGECNEVLKAMVQAWPFPCLPLRTLMDLRQPKTLQRITLQQRNLQTLEALLDGLDMQLSQTVHHSRWRLKVLDWRDVHRDFWTAGPRVVSAALSDHARNNETDKPGLRKKPTLRILAHLCFEAWSASCAIHDELEFCLLSWAWKRRASVHLCCEKVMIKSKVVSTILKLLCAVQLDSIQELDLLSDWGLKSMVALVPQLRKMTNLRTIHLSGLSPELFTLLWENKWHSCIYGFHLEELQKLRDLHIDDVFFLKGALHKIFRSQNPLEALSLSSSPLQESDLNHLIQCPTTSQLKSLSLRNISVKSFNLETLRALLDKLSGTLETLVLERCGFTDSHILAILPTLRRCSQLKTFSCYGNPISLHTLRVLLQESASLSQLTHGLYPAPLESYESKNPAKFVHYEKFPWVCAQLAQVLKDIRPCLRVQICTYSCDWCLICQLYTLEPSGKWEVTEEYRYQKKREQLVTQITSQFLKLHCMQAIYMDSVSFLEGHLVLRLKALAIACGSNLCGNVHCEKNILLKGPKGYRLTRMSTDSPPTLLKLAVQSLLRDEDLAMGAVEDLPGELFPPVFMEAFTRGHTEVLKAMVLSWPFPYLPLGALMSMRRPQTSDAEVDIVQVQERMLQAVLDGLDVLLSQKICSRILKLQVLDMRDTHQKFWRVWAGNELEACSSEDMKRRNTEKNGARAAEQQPLEVILDLWLGLECLNPFQSYLLKWVQKRKGLMKLDYTKPCISPTCIQQVNVGDCWTLFTLAYFDDYLSQLQHRHKLFFYDISVPEFFSPEEKEQLVTQITSEFLKLHSPEEMYMESVSFLEGHLDQLLRCLPSPLETLSLMYCQLSHSDWNQLPQCPSIRHLKHLDLSGIRLTHFSSDPLRLLLSNTAATLTTLNLQACGITDAQVRAFLPALSHCSQLTTFSYMKNCMSVATLESLLCHTARLRNLRLEVYSAPEEIYVPRHGVRRLRLHQIQNRLRRIVYPLNHPRMVWFCFGHCGLCCNWGVHYLHPALCNSCTPI</sequence>
<accession>A0A091DHN1</accession>
<reference evidence="4 5" key="1">
    <citation type="submission" date="2013-11" db="EMBL/GenBank/DDBJ databases">
        <title>The Damaraland mole rat (Fukomys damarensis) genome and evolution of African mole rats.</title>
        <authorList>
            <person name="Gladyshev V.N."/>
            <person name="Fang X."/>
        </authorList>
    </citation>
    <scope>NUCLEOTIDE SEQUENCE [LARGE SCALE GENOMIC DNA]</scope>
    <source>
        <tissue evidence="4">Liver</tissue>
    </source>
</reference>
<dbReference type="SUPFAM" id="SSF52047">
    <property type="entry name" value="RNI-like"/>
    <property type="match status" value="2"/>
</dbReference>
<dbReference type="GO" id="GO:0005737">
    <property type="term" value="C:cytoplasm"/>
    <property type="evidence" value="ECO:0007669"/>
    <property type="project" value="TreeGrafter"/>
</dbReference>
<dbReference type="PANTHER" id="PTHR14224">
    <property type="entry name" value="SIMILAR TO PREFERENTIALLY EXPRESSED ANTIGEN IN MELANOMA-LIKE 3"/>
    <property type="match status" value="1"/>
</dbReference>
<evidence type="ECO:0000256" key="3">
    <source>
        <dbReference type="ARBA" id="ARBA00022737"/>
    </source>
</evidence>
<dbReference type="Gene3D" id="3.80.10.10">
    <property type="entry name" value="Ribonuclease Inhibitor"/>
    <property type="match status" value="2"/>
</dbReference>
<proteinExistence type="inferred from homology"/>
<dbReference type="FunFam" id="3.80.10.10:FF:000079">
    <property type="entry name" value="PRAME family member 18"/>
    <property type="match status" value="2"/>
</dbReference>
<dbReference type="AlphaFoldDB" id="A0A091DHN1"/>
<dbReference type="InterPro" id="IPR050694">
    <property type="entry name" value="LRRC14/PRAME"/>
</dbReference>
<evidence type="ECO:0000256" key="1">
    <source>
        <dbReference type="ARBA" id="ARBA00009608"/>
    </source>
</evidence>
<comment type="similarity">
    <text evidence="1">Belongs to the PRAME family.</text>
</comment>
<organism evidence="4 5">
    <name type="scientific">Fukomys damarensis</name>
    <name type="common">Damaraland mole rat</name>
    <name type="synonym">Cryptomys damarensis</name>
    <dbReference type="NCBI Taxonomy" id="885580"/>
    <lineage>
        <taxon>Eukaryota</taxon>
        <taxon>Metazoa</taxon>
        <taxon>Chordata</taxon>
        <taxon>Craniata</taxon>
        <taxon>Vertebrata</taxon>
        <taxon>Euteleostomi</taxon>
        <taxon>Mammalia</taxon>
        <taxon>Eutheria</taxon>
        <taxon>Euarchontoglires</taxon>
        <taxon>Glires</taxon>
        <taxon>Rodentia</taxon>
        <taxon>Hystricomorpha</taxon>
        <taxon>Bathyergidae</taxon>
        <taxon>Fukomys</taxon>
    </lineage>
</organism>
<dbReference type="PANTHER" id="PTHR14224:SF19">
    <property type="entry name" value="PRAME FAMILY MEMBER 11-RELATED"/>
    <property type="match status" value="1"/>
</dbReference>
<keyword evidence="2" id="KW-0433">Leucine-rich repeat</keyword>
<evidence type="ECO:0000313" key="5">
    <source>
        <dbReference type="Proteomes" id="UP000028990"/>
    </source>
</evidence>
<keyword evidence="3" id="KW-0677">Repeat</keyword>
<evidence type="ECO:0000256" key="2">
    <source>
        <dbReference type="ARBA" id="ARBA00022614"/>
    </source>
</evidence>
<keyword evidence="5" id="KW-1185">Reference proteome</keyword>
<dbReference type="InterPro" id="IPR032675">
    <property type="entry name" value="LRR_dom_sf"/>
</dbReference>
<dbReference type="EMBL" id="KN122257">
    <property type="protein sequence ID" value="KFO31629.1"/>
    <property type="molecule type" value="Genomic_DNA"/>
</dbReference>
<dbReference type="eggNOG" id="ENOG502QWSJ">
    <property type="taxonomic scope" value="Eukaryota"/>
</dbReference>